<dbReference type="InterPro" id="IPR036291">
    <property type="entry name" value="NAD(P)-bd_dom_sf"/>
</dbReference>
<evidence type="ECO:0000256" key="13">
    <source>
        <dbReference type="PIRSR" id="PIRSR000193-1"/>
    </source>
</evidence>
<dbReference type="NCBIfam" id="TIGR00112">
    <property type="entry name" value="proC"/>
    <property type="match status" value="1"/>
</dbReference>
<comment type="catalytic activity">
    <reaction evidence="11">
        <text>L-proline + NAD(+) = (S)-1-pyrroline-5-carboxylate + NADH + 2 H(+)</text>
        <dbReference type="Rhea" id="RHEA:14105"/>
        <dbReference type="ChEBI" id="CHEBI:15378"/>
        <dbReference type="ChEBI" id="CHEBI:17388"/>
        <dbReference type="ChEBI" id="CHEBI:57540"/>
        <dbReference type="ChEBI" id="CHEBI:57945"/>
        <dbReference type="ChEBI" id="CHEBI:60039"/>
        <dbReference type="EC" id="1.5.1.2"/>
    </reaction>
</comment>
<dbReference type="HAMAP" id="MF_01925">
    <property type="entry name" value="P5C_reductase"/>
    <property type="match status" value="1"/>
</dbReference>
<dbReference type="EC" id="1.5.1.2" evidence="4 14"/>
<keyword evidence="18" id="KW-1185">Reference proteome</keyword>
<evidence type="ECO:0000256" key="5">
    <source>
        <dbReference type="ARBA" id="ARBA00021413"/>
    </source>
</evidence>
<dbReference type="InParanoid" id="C1E5N3"/>
<keyword evidence="7 14" id="KW-0028">Amino-acid biosynthesis</keyword>
<reference evidence="17 18" key="1">
    <citation type="journal article" date="2009" name="Science">
        <title>Green evolution and dynamic adaptations revealed by genomes of the marine picoeukaryotes Micromonas.</title>
        <authorList>
            <person name="Worden A.Z."/>
            <person name="Lee J.H."/>
            <person name="Mock T."/>
            <person name="Rouze P."/>
            <person name="Simmons M.P."/>
            <person name="Aerts A.L."/>
            <person name="Allen A.E."/>
            <person name="Cuvelier M.L."/>
            <person name="Derelle E."/>
            <person name="Everett M.V."/>
            <person name="Foulon E."/>
            <person name="Grimwood J."/>
            <person name="Gundlach H."/>
            <person name="Henrissat B."/>
            <person name="Napoli C."/>
            <person name="McDonald S.M."/>
            <person name="Parker M.S."/>
            <person name="Rombauts S."/>
            <person name="Salamov A."/>
            <person name="Von Dassow P."/>
            <person name="Badger J.H."/>
            <person name="Coutinho P.M."/>
            <person name="Demir E."/>
            <person name="Dubchak I."/>
            <person name="Gentemann C."/>
            <person name="Eikrem W."/>
            <person name="Gready J.E."/>
            <person name="John U."/>
            <person name="Lanier W."/>
            <person name="Lindquist E.A."/>
            <person name="Lucas S."/>
            <person name="Mayer K.F."/>
            <person name="Moreau H."/>
            <person name="Not F."/>
            <person name="Otillar R."/>
            <person name="Panaud O."/>
            <person name="Pangilinan J."/>
            <person name="Paulsen I."/>
            <person name="Piegu B."/>
            <person name="Poliakov A."/>
            <person name="Robbens S."/>
            <person name="Schmutz J."/>
            <person name="Toulza E."/>
            <person name="Wyss T."/>
            <person name="Zelensky A."/>
            <person name="Zhou K."/>
            <person name="Armbrust E.V."/>
            <person name="Bhattacharya D."/>
            <person name="Goodenough U.W."/>
            <person name="Van de Peer Y."/>
            <person name="Grigoriev I.V."/>
        </authorList>
    </citation>
    <scope>NUCLEOTIDE SEQUENCE [LARGE SCALE GENOMIC DNA]</scope>
    <source>
        <strain evidence="18">RCC299 / NOUM17</strain>
    </source>
</reference>
<dbReference type="OMA" id="VWAVKPQ"/>
<proteinExistence type="inferred from homology"/>
<evidence type="ECO:0000259" key="16">
    <source>
        <dbReference type="Pfam" id="PF14748"/>
    </source>
</evidence>
<dbReference type="PANTHER" id="PTHR11645">
    <property type="entry name" value="PYRROLINE-5-CARBOXYLATE REDUCTASE"/>
    <property type="match status" value="1"/>
</dbReference>
<dbReference type="GO" id="GO:0005737">
    <property type="term" value="C:cytoplasm"/>
    <property type="evidence" value="ECO:0007669"/>
    <property type="project" value="UniProtKB-SubCell"/>
</dbReference>
<comment type="subcellular location">
    <subcellularLocation>
        <location evidence="1">Cytoplasm</location>
    </subcellularLocation>
</comment>
<dbReference type="Proteomes" id="UP000002009">
    <property type="component" value="Chromosome 5"/>
</dbReference>
<evidence type="ECO:0000256" key="7">
    <source>
        <dbReference type="ARBA" id="ARBA00022605"/>
    </source>
</evidence>
<evidence type="ECO:0000256" key="9">
    <source>
        <dbReference type="ARBA" id="ARBA00022857"/>
    </source>
</evidence>
<comment type="catalytic activity">
    <reaction evidence="12 14">
        <text>L-proline + NADP(+) = (S)-1-pyrroline-5-carboxylate + NADPH + 2 H(+)</text>
        <dbReference type="Rhea" id="RHEA:14109"/>
        <dbReference type="ChEBI" id="CHEBI:15378"/>
        <dbReference type="ChEBI" id="CHEBI:17388"/>
        <dbReference type="ChEBI" id="CHEBI:57783"/>
        <dbReference type="ChEBI" id="CHEBI:58349"/>
        <dbReference type="ChEBI" id="CHEBI:60039"/>
        <dbReference type="EC" id="1.5.1.2"/>
    </reaction>
</comment>
<protein>
    <recommendedName>
        <fullName evidence="5 14">Pyrroline-5-carboxylate reductase</fullName>
        <ecNumber evidence="4 14">1.5.1.2</ecNumber>
    </recommendedName>
</protein>
<dbReference type="GO" id="GO:0004735">
    <property type="term" value="F:pyrroline-5-carboxylate reductase activity"/>
    <property type="evidence" value="ECO:0007669"/>
    <property type="project" value="UniProtKB-EC"/>
</dbReference>
<evidence type="ECO:0000256" key="2">
    <source>
        <dbReference type="ARBA" id="ARBA00005205"/>
    </source>
</evidence>
<evidence type="ECO:0000256" key="3">
    <source>
        <dbReference type="ARBA" id="ARBA00005525"/>
    </source>
</evidence>
<keyword evidence="6" id="KW-0963">Cytoplasm</keyword>
<gene>
    <name evidence="17" type="ORF">MICPUN_100385</name>
</gene>
<keyword evidence="8 14" id="KW-0641">Proline biosynthesis</keyword>
<dbReference type="AlphaFoldDB" id="C1E5N3"/>
<evidence type="ECO:0000256" key="6">
    <source>
        <dbReference type="ARBA" id="ARBA00022490"/>
    </source>
</evidence>
<dbReference type="InterPro" id="IPR008927">
    <property type="entry name" value="6-PGluconate_DH-like_C_sf"/>
</dbReference>
<sequence>MGLRVGFVGAGQMAEALCRGFDAAGVAKCVDMTIIDRNQPRRDLFASWGCKIGASNEEVVKNVDVVFISVKPYAVADLLREMAPFLGPNVLVVSIAAGVTLATMEDAAGAGVPIMRVMPNTPCLVGCLAGAMSKGTSCTPEHVDTTARLLGAVGKCHEVPESKMDAVTGVSGSGPAYIYQVIEAMADGGVLAGLPRAVAQDLAARTVMGAAKMVLETGKHPGELKDAVTSPGGTTIAAVHHLEKCGVRAAFQGAVKAAADRAHELSKS</sequence>
<dbReference type="InterPro" id="IPR000304">
    <property type="entry name" value="Pyrroline-COOH_reductase"/>
</dbReference>
<dbReference type="eggNOG" id="KOG3124">
    <property type="taxonomic scope" value="Eukaryota"/>
</dbReference>
<feature type="binding site" evidence="13">
    <location>
        <position position="56"/>
    </location>
    <ligand>
        <name>NADPH</name>
        <dbReference type="ChEBI" id="CHEBI:57783"/>
    </ligand>
</feature>
<dbReference type="OrthoDB" id="10263291at2759"/>
<dbReference type="FunFam" id="1.10.3730.10:FF:000001">
    <property type="entry name" value="Pyrroline-5-carboxylate reductase"/>
    <property type="match status" value="1"/>
</dbReference>
<dbReference type="FunCoup" id="C1E5N3">
    <property type="interactions" value="1166"/>
</dbReference>
<dbReference type="SUPFAM" id="SSF51735">
    <property type="entry name" value="NAD(P)-binding Rossmann-fold domains"/>
    <property type="match status" value="1"/>
</dbReference>
<dbReference type="PROSITE" id="PS00521">
    <property type="entry name" value="P5CR"/>
    <property type="match status" value="1"/>
</dbReference>
<evidence type="ECO:0000313" key="17">
    <source>
        <dbReference type="EMBL" id="ACO63663.1"/>
    </source>
</evidence>
<comment type="similarity">
    <text evidence="3 14">Belongs to the pyrroline-5-carboxylate reductase family.</text>
</comment>
<evidence type="ECO:0000256" key="1">
    <source>
        <dbReference type="ARBA" id="ARBA00004496"/>
    </source>
</evidence>
<dbReference type="Pfam" id="PF03807">
    <property type="entry name" value="F420_oxidored"/>
    <property type="match status" value="1"/>
</dbReference>
<dbReference type="GO" id="GO:0055129">
    <property type="term" value="P:L-proline biosynthetic process"/>
    <property type="evidence" value="ECO:0007669"/>
    <property type="project" value="UniProtKB-UniPathway"/>
</dbReference>
<evidence type="ECO:0000256" key="4">
    <source>
        <dbReference type="ARBA" id="ARBA00012855"/>
    </source>
</evidence>
<evidence type="ECO:0000256" key="12">
    <source>
        <dbReference type="ARBA" id="ARBA00052690"/>
    </source>
</evidence>
<evidence type="ECO:0000256" key="14">
    <source>
        <dbReference type="RuleBase" id="RU003903"/>
    </source>
</evidence>
<dbReference type="InterPro" id="IPR053790">
    <property type="entry name" value="P5CR-like_CS"/>
</dbReference>
<evidence type="ECO:0000256" key="8">
    <source>
        <dbReference type="ARBA" id="ARBA00022650"/>
    </source>
</evidence>
<evidence type="ECO:0000259" key="15">
    <source>
        <dbReference type="Pfam" id="PF03807"/>
    </source>
</evidence>
<comment type="pathway">
    <text evidence="2 14">Amino-acid biosynthesis; L-proline biosynthesis; L-proline from L-glutamate 5-semialdehyde: step 1/1.</text>
</comment>
<dbReference type="Gene3D" id="3.40.50.720">
    <property type="entry name" value="NAD(P)-binding Rossmann-like Domain"/>
    <property type="match status" value="1"/>
</dbReference>
<dbReference type="FunFam" id="3.40.50.720:FF:000190">
    <property type="entry name" value="Pyrroline-5-carboxylate reductase"/>
    <property type="match status" value="1"/>
</dbReference>
<accession>C1E5N3</accession>
<dbReference type="Pfam" id="PF14748">
    <property type="entry name" value="P5CR_dimer"/>
    <property type="match status" value="1"/>
</dbReference>
<dbReference type="SUPFAM" id="SSF48179">
    <property type="entry name" value="6-phosphogluconate dehydrogenase C-terminal domain-like"/>
    <property type="match status" value="1"/>
</dbReference>
<dbReference type="InterPro" id="IPR029036">
    <property type="entry name" value="P5CR_dimer"/>
</dbReference>
<name>C1E5N3_MICCC</name>
<feature type="domain" description="Pyrroline-5-carboxylate reductase dimerisation" evidence="16">
    <location>
        <begin position="161"/>
        <end position="265"/>
    </location>
</feature>
<dbReference type="GeneID" id="8243314"/>
<organism evidence="17 18">
    <name type="scientific">Micromonas commoda (strain RCC299 / NOUM17 / CCMP2709)</name>
    <name type="common">Picoplanktonic green alga</name>
    <dbReference type="NCBI Taxonomy" id="296587"/>
    <lineage>
        <taxon>Eukaryota</taxon>
        <taxon>Viridiplantae</taxon>
        <taxon>Chlorophyta</taxon>
        <taxon>Mamiellophyceae</taxon>
        <taxon>Mamiellales</taxon>
        <taxon>Mamiellaceae</taxon>
        <taxon>Micromonas</taxon>
    </lineage>
</organism>
<dbReference type="RefSeq" id="XP_002502405.1">
    <property type="nucleotide sequence ID" value="XM_002502359.1"/>
</dbReference>
<keyword evidence="9 13" id="KW-0521">NADP</keyword>
<feature type="domain" description="Pyrroline-5-carboxylate reductase catalytic N-terminal" evidence="15">
    <location>
        <begin position="4"/>
        <end position="98"/>
    </location>
</feature>
<evidence type="ECO:0000256" key="11">
    <source>
        <dbReference type="ARBA" id="ARBA00050547"/>
    </source>
</evidence>
<evidence type="ECO:0000256" key="10">
    <source>
        <dbReference type="ARBA" id="ARBA00023002"/>
    </source>
</evidence>
<dbReference type="KEGG" id="mis:MICPUN_100385"/>
<dbReference type="PANTHER" id="PTHR11645:SF0">
    <property type="entry name" value="PYRROLINE-5-CARBOXYLATE REDUCTASE 3"/>
    <property type="match status" value="1"/>
</dbReference>
<keyword evidence="10 14" id="KW-0560">Oxidoreductase</keyword>
<dbReference type="InterPro" id="IPR028939">
    <property type="entry name" value="P5C_Rdtase_cat_N"/>
</dbReference>
<dbReference type="EMBL" id="CP001326">
    <property type="protein sequence ID" value="ACO63663.1"/>
    <property type="molecule type" value="Genomic_DNA"/>
</dbReference>
<dbReference type="UniPathway" id="UPA00098">
    <property type="reaction ID" value="UER00361"/>
</dbReference>
<evidence type="ECO:0000313" key="18">
    <source>
        <dbReference type="Proteomes" id="UP000002009"/>
    </source>
</evidence>
<dbReference type="PIRSF" id="PIRSF000193">
    <property type="entry name" value="Pyrrol-5-carb_rd"/>
    <property type="match status" value="1"/>
</dbReference>
<dbReference type="STRING" id="296587.C1E5N3"/>
<dbReference type="Gene3D" id="1.10.3730.10">
    <property type="entry name" value="ProC C-terminal domain-like"/>
    <property type="match status" value="1"/>
</dbReference>